<dbReference type="AlphaFoldDB" id="A0A0R2PFS1"/>
<proteinExistence type="predicted"/>
<gene>
    <name evidence="2" type="ORF">ABR55_02605</name>
</gene>
<dbReference type="PANTHER" id="PTHR12788:SF10">
    <property type="entry name" value="PROTEIN-TYROSINE SULFOTRANSFERASE"/>
    <property type="match status" value="1"/>
</dbReference>
<dbReference type="SUPFAM" id="SSF52540">
    <property type="entry name" value="P-loop containing nucleoside triphosphate hydrolases"/>
    <property type="match status" value="1"/>
</dbReference>
<dbReference type="InterPro" id="IPR027417">
    <property type="entry name" value="P-loop_NTPase"/>
</dbReference>
<organism evidence="2 3">
    <name type="scientific">Actinobacteria bacterium BACL15 MAG-120823-bin78</name>
    <dbReference type="NCBI Taxonomy" id="1655563"/>
    <lineage>
        <taxon>Bacteria</taxon>
        <taxon>Bacillati</taxon>
        <taxon>Actinomycetota</taxon>
        <taxon>Actinomycetes</taxon>
        <taxon>Actinomycetes incertae sedis</taxon>
        <taxon>ac1 cluster</taxon>
    </lineage>
</organism>
<dbReference type="EMBL" id="LIAN01000196">
    <property type="protein sequence ID" value="KRO36735.1"/>
    <property type="molecule type" value="Genomic_DNA"/>
</dbReference>
<protein>
    <recommendedName>
        <fullName evidence="4">Sulfotransferase domain-containing protein</fullName>
    </recommendedName>
</protein>
<dbReference type="GO" id="GO:0008476">
    <property type="term" value="F:protein-tyrosine sulfotransferase activity"/>
    <property type="evidence" value="ECO:0007669"/>
    <property type="project" value="InterPro"/>
</dbReference>
<dbReference type="InterPro" id="IPR026634">
    <property type="entry name" value="TPST-like"/>
</dbReference>
<sequence length="310" mass="35429">MTPEFRPVFSGGTGRSGTTLVGKILSRHELVLAGNPYEIKFLTGKGGLLDLVDGVPIPQTPDILKKVHPISSGRRFLNLAQSKRNIEELERRINEDWWERPGKRGGIAGLQQGFSLPTLNAEIERLKSEYRKHPLCSTRNFFFKVVKSHKHFDNSKVFVDTTPTNIERASQISELFEGALFIHMQRSGKDTISSVLREPWGPKKPLVAIDWWKKKLQLANRATRLLGPDQCLNIKLENLVAEKRTETYEEILNFLKISDQEQMSNYFAEEVDGDRAHIGRWKGDERLDKEFHSKFDRAVSELLDEGISAY</sequence>
<accession>A0A0R2PFS1</accession>
<dbReference type="Pfam" id="PF13469">
    <property type="entry name" value="Sulfotransfer_3"/>
    <property type="match status" value="1"/>
</dbReference>
<evidence type="ECO:0000256" key="1">
    <source>
        <dbReference type="ARBA" id="ARBA00022679"/>
    </source>
</evidence>
<comment type="caution">
    <text evidence="2">The sequence shown here is derived from an EMBL/GenBank/DDBJ whole genome shotgun (WGS) entry which is preliminary data.</text>
</comment>
<dbReference type="PANTHER" id="PTHR12788">
    <property type="entry name" value="PROTEIN-TYROSINE SULFOTRANSFERASE 2"/>
    <property type="match status" value="1"/>
</dbReference>
<evidence type="ECO:0000313" key="3">
    <source>
        <dbReference type="Proteomes" id="UP000052955"/>
    </source>
</evidence>
<evidence type="ECO:0008006" key="4">
    <source>
        <dbReference type="Google" id="ProtNLM"/>
    </source>
</evidence>
<evidence type="ECO:0000313" key="2">
    <source>
        <dbReference type="EMBL" id="KRO36735.1"/>
    </source>
</evidence>
<dbReference type="Proteomes" id="UP000052955">
    <property type="component" value="Unassembled WGS sequence"/>
</dbReference>
<dbReference type="Gene3D" id="3.40.50.300">
    <property type="entry name" value="P-loop containing nucleotide triphosphate hydrolases"/>
    <property type="match status" value="1"/>
</dbReference>
<keyword evidence="1" id="KW-0808">Transferase</keyword>
<reference evidence="2 3" key="1">
    <citation type="submission" date="2015-10" db="EMBL/GenBank/DDBJ databases">
        <title>Metagenome-Assembled Genomes uncover a global brackish microbiome.</title>
        <authorList>
            <person name="Hugerth L.W."/>
            <person name="Larsson J."/>
            <person name="Alneberg J."/>
            <person name="Lindh M.V."/>
            <person name="Legrand C."/>
            <person name="Pinhassi J."/>
            <person name="Andersson A.F."/>
        </authorList>
    </citation>
    <scope>NUCLEOTIDE SEQUENCE [LARGE SCALE GENOMIC DNA]</scope>
    <source>
        <strain evidence="2">BACL15 MAG-120823-bin78</strain>
    </source>
</reference>
<name>A0A0R2PFS1_9ACTN</name>